<dbReference type="InterPro" id="IPR020055">
    <property type="entry name" value="Ribosomal_bL25_short"/>
</dbReference>
<dbReference type="NCBIfam" id="TIGR00731">
    <property type="entry name" value="bL25_bact_ctc"/>
    <property type="match status" value="1"/>
</dbReference>
<evidence type="ECO:0000256" key="4">
    <source>
        <dbReference type="ARBA" id="ARBA00023274"/>
    </source>
</evidence>
<feature type="domain" description="Large ribosomal subunit protein bL25 L25" evidence="6">
    <location>
        <begin position="7"/>
        <end position="92"/>
    </location>
</feature>
<dbReference type="SUPFAM" id="SSF50715">
    <property type="entry name" value="Ribosomal protein L25-like"/>
    <property type="match status" value="1"/>
</dbReference>
<sequence>MSKFVVEAIARDDQGKGASRRLRLTGLVPGVVYGGETPVSISMVNKDLAKLITDDSFFSSILTLKIDGKEELVIIKDLQRHPAKPAILHVDFQRVIETSKIKIIVPLHFANFEQSTASKESGKFAVESNSVEILCLPASLPETLTVDMSEVEGGQTLHMSDIVLPEGIEIVALRRGEKHNQSIGYVYSPRSAK</sequence>
<dbReference type="CDD" id="cd00495">
    <property type="entry name" value="Ribosomal_L25_TL5_CTC"/>
    <property type="match status" value="1"/>
</dbReference>
<evidence type="ECO:0000256" key="5">
    <source>
        <dbReference type="HAMAP-Rule" id="MF_01334"/>
    </source>
</evidence>
<dbReference type="EMBL" id="FTOE01000008">
    <property type="protein sequence ID" value="SIS93349.1"/>
    <property type="molecule type" value="Genomic_DNA"/>
</dbReference>
<dbReference type="RefSeq" id="WP_054341192.1">
    <property type="nucleotide sequence ID" value="NZ_FTOE01000008.1"/>
</dbReference>
<evidence type="ECO:0000313" key="8">
    <source>
        <dbReference type="EMBL" id="SIS93349.1"/>
    </source>
</evidence>
<dbReference type="Gene3D" id="2.170.120.20">
    <property type="entry name" value="Ribosomal protein L25, beta domain"/>
    <property type="match status" value="1"/>
</dbReference>
<dbReference type="InterPro" id="IPR029751">
    <property type="entry name" value="Ribosomal_L25_dom"/>
</dbReference>
<dbReference type="AlphaFoldDB" id="A0A1N7N597"/>
<dbReference type="InterPro" id="IPR020930">
    <property type="entry name" value="Ribosomal_uL5_bac-type"/>
</dbReference>
<dbReference type="InterPro" id="IPR001021">
    <property type="entry name" value="Ribosomal_bL25_long"/>
</dbReference>
<dbReference type="InterPro" id="IPR020057">
    <property type="entry name" value="Ribosomal_bL25_b-dom"/>
</dbReference>
<dbReference type="NCBIfam" id="NF004612">
    <property type="entry name" value="PRK05943.1"/>
    <property type="match status" value="1"/>
</dbReference>
<proteinExistence type="inferred from homology"/>
<dbReference type="GO" id="GO:0006412">
    <property type="term" value="P:translation"/>
    <property type="evidence" value="ECO:0007669"/>
    <property type="project" value="UniProtKB-UniRule"/>
</dbReference>
<keyword evidence="4 5" id="KW-0687">Ribonucleoprotein</keyword>
<dbReference type="HAMAP" id="MF_01336">
    <property type="entry name" value="Ribosomal_bL25"/>
    <property type="match status" value="1"/>
</dbReference>
<dbReference type="Proteomes" id="UP000185999">
    <property type="component" value="Unassembled WGS sequence"/>
</dbReference>
<dbReference type="HAMAP" id="MF_01334">
    <property type="entry name" value="Ribosomal_bL25_CTC"/>
    <property type="match status" value="1"/>
</dbReference>
<dbReference type="Pfam" id="PF01386">
    <property type="entry name" value="Ribosomal_L25p"/>
    <property type="match status" value="1"/>
</dbReference>
<gene>
    <name evidence="5" type="primary">rplY</name>
    <name evidence="5" type="synonym">ctc</name>
    <name evidence="8" type="ORF">SAMN05421760_10849</name>
</gene>
<dbReference type="InterPro" id="IPR037121">
    <property type="entry name" value="Ribosomal_bL25_C"/>
</dbReference>
<dbReference type="GO" id="GO:0003735">
    <property type="term" value="F:structural constituent of ribosome"/>
    <property type="evidence" value="ECO:0007669"/>
    <property type="project" value="InterPro"/>
</dbReference>
<dbReference type="InterPro" id="IPR011035">
    <property type="entry name" value="Ribosomal_bL25/Gln-tRNA_synth"/>
</dbReference>
<keyword evidence="9" id="KW-1185">Reference proteome</keyword>
<dbReference type="InterPro" id="IPR020056">
    <property type="entry name" value="Rbsml_bL25/Gln-tRNA_synth_N"/>
</dbReference>
<accession>A0A1N7N597</accession>
<dbReference type="NCBIfam" id="NF004130">
    <property type="entry name" value="PRK05618.1-5"/>
    <property type="match status" value="1"/>
</dbReference>
<comment type="similarity">
    <text evidence="5">Belongs to the bacterial ribosomal protein bL25 family. CTC subfamily.</text>
</comment>
<dbReference type="STRING" id="619304.SAMN05421760_10849"/>
<evidence type="ECO:0000313" key="9">
    <source>
        <dbReference type="Proteomes" id="UP000185999"/>
    </source>
</evidence>
<dbReference type="GO" id="GO:0008097">
    <property type="term" value="F:5S rRNA binding"/>
    <property type="evidence" value="ECO:0007669"/>
    <property type="project" value="InterPro"/>
</dbReference>
<evidence type="ECO:0000256" key="3">
    <source>
        <dbReference type="ARBA" id="ARBA00022980"/>
    </source>
</evidence>
<dbReference type="Pfam" id="PF14693">
    <property type="entry name" value="Ribosomal_TL5_C"/>
    <property type="match status" value="1"/>
</dbReference>
<protein>
    <recommendedName>
        <fullName evidence="5">Large ribosomal subunit protein bL25</fullName>
    </recommendedName>
    <alternativeName>
        <fullName evidence="5">General stress protein CTC</fullName>
    </alternativeName>
</protein>
<dbReference type="GO" id="GO:0022625">
    <property type="term" value="C:cytosolic large ribosomal subunit"/>
    <property type="evidence" value="ECO:0007669"/>
    <property type="project" value="TreeGrafter"/>
</dbReference>
<dbReference type="PANTHER" id="PTHR33284">
    <property type="entry name" value="RIBOSOMAL PROTEIN L25/GLN-TRNA SYNTHETASE, ANTI-CODON-BINDING DOMAIN-CONTAINING PROTEIN"/>
    <property type="match status" value="1"/>
</dbReference>
<keyword evidence="1 5" id="KW-0699">rRNA-binding</keyword>
<reference evidence="9" key="1">
    <citation type="submission" date="2017-01" db="EMBL/GenBank/DDBJ databases">
        <authorList>
            <person name="Varghese N."/>
            <person name="Submissions S."/>
        </authorList>
    </citation>
    <scope>NUCLEOTIDE SEQUENCE [LARGE SCALE GENOMIC DNA]</scope>
    <source>
        <strain evidence="9">DSM 22306</strain>
    </source>
</reference>
<evidence type="ECO:0000256" key="2">
    <source>
        <dbReference type="ARBA" id="ARBA00022884"/>
    </source>
</evidence>
<comment type="function">
    <text evidence="5">This is one of the proteins that binds to the 5S RNA in the ribosome where it forms part of the central protuberance.</text>
</comment>
<organism evidence="8 9">
    <name type="scientific">Neptunomonas antarctica</name>
    <dbReference type="NCBI Taxonomy" id="619304"/>
    <lineage>
        <taxon>Bacteria</taxon>
        <taxon>Pseudomonadati</taxon>
        <taxon>Pseudomonadota</taxon>
        <taxon>Gammaproteobacteria</taxon>
        <taxon>Oceanospirillales</taxon>
        <taxon>Oceanospirillaceae</taxon>
        <taxon>Neptunomonas</taxon>
    </lineage>
</organism>
<evidence type="ECO:0000256" key="1">
    <source>
        <dbReference type="ARBA" id="ARBA00022730"/>
    </source>
</evidence>
<name>A0A1N7N597_9GAMM</name>
<keyword evidence="3 5" id="KW-0689">Ribosomal protein</keyword>
<dbReference type="Gene3D" id="2.40.240.10">
    <property type="entry name" value="Ribosomal Protein L25, Chain P"/>
    <property type="match status" value="1"/>
</dbReference>
<dbReference type="PANTHER" id="PTHR33284:SF1">
    <property type="entry name" value="RIBOSOMAL PROTEIN L25_GLN-TRNA SYNTHETASE, ANTI-CODON-BINDING DOMAIN-CONTAINING PROTEIN"/>
    <property type="match status" value="1"/>
</dbReference>
<keyword evidence="2 5" id="KW-0694">RNA-binding</keyword>
<evidence type="ECO:0000259" key="6">
    <source>
        <dbReference type="Pfam" id="PF01386"/>
    </source>
</evidence>
<evidence type="ECO:0000259" key="7">
    <source>
        <dbReference type="Pfam" id="PF14693"/>
    </source>
</evidence>
<dbReference type="OrthoDB" id="9806411at2"/>
<feature type="domain" description="Large ribosomal subunit protein bL25 beta" evidence="7">
    <location>
        <begin position="100"/>
        <end position="172"/>
    </location>
</feature>
<comment type="subunit">
    <text evidence="5">Part of the 50S ribosomal subunit; part of the 5S rRNA/L5/L18/L25 subcomplex. Contacts the 5S rRNA. Binds to the 5S rRNA independently of L5 and L18.</text>
</comment>